<comment type="caution">
    <text evidence="1">The sequence shown here is derived from an EMBL/GenBank/DDBJ whole genome shotgun (WGS) entry which is preliminary data.</text>
</comment>
<name>A0A837HMX3_9BACT</name>
<reference evidence="1" key="1">
    <citation type="journal article" date="2015" name="Nature">
        <title>rRNA introns, odd ribosomes, and small enigmatic genomes across a large radiation of phyla.</title>
        <authorList>
            <person name="Brown C.T."/>
            <person name="Hug L.A."/>
            <person name="Thomas B.C."/>
            <person name="Sharon I."/>
            <person name="Castelle C.J."/>
            <person name="Singh A."/>
            <person name="Wilkins M.J."/>
            <person name="Williams K.H."/>
            <person name="Banfield J.F."/>
        </authorList>
    </citation>
    <scope>NUCLEOTIDE SEQUENCE [LARGE SCALE GENOMIC DNA]</scope>
</reference>
<evidence type="ECO:0000313" key="2">
    <source>
        <dbReference type="Proteomes" id="UP000033998"/>
    </source>
</evidence>
<evidence type="ECO:0000313" key="1">
    <source>
        <dbReference type="EMBL" id="KKR00055.1"/>
    </source>
</evidence>
<sequence length="89" mass="10514">MPKKKRTYSSEKVRYSGVEERAEEFILHYAKAKGYKIENTGHGGIYSLKIFKPLSDTQELQIKFWADKERQQGYINTQFYLTEVSKTKE</sequence>
<dbReference type="AlphaFoldDB" id="A0A837HMX3"/>
<dbReference type="EMBL" id="LBWE01000024">
    <property type="protein sequence ID" value="KKR00055.1"/>
    <property type="molecule type" value="Genomic_DNA"/>
</dbReference>
<dbReference type="Proteomes" id="UP000033998">
    <property type="component" value="Unassembled WGS sequence"/>
</dbReference>
<accession>A0A837HMX3</accession>
<organism evidence="1 2">
    <name type="scientific">Candidatus Nomurabacteria bacterium GW2011_GWD2_39_12</name>
    <dbReference type="NCBI Taxonomy" id="1618759"/>
    <lineage>
        <taxon>Bacteria</taxon>
        <taxon>Candidatus Nomuraibacteriota</taxon>
    </lineage>
</organism>
<gene>
    <name evidence="1" type="ORF">UT27_C0024G0005</name>
</gene>
<protein>
    <submittedName>
        <fullName evidence="1">Uncharacterized protein</fullName>
    </submittedName>
</protein>
<proteinExistence type="predicted"/>